<keyword evidence="3" id="KW-0238">DNA-binding</keyword>
<dbReference type="PROSITE" id="PS50949">
    <property type="entry name" value="HTH_GNTR"/>
    <property type="match status" value="1"/>
</dbReference>
<evidence type="ECO:0000313" key="7">
    <source>
        <dbReference type="Proteomes" id="UP000230392"/>
    </source>
</evidence>
<accession>A0A2G9Y9G9</accession>
<evidence type="ECO:0000259" key="5">
    <source>
        <dbReference type="PROSITE" id="PS50949"/>
    </source>
</evidence>
<dbReference type="Proteomes" id="UP000230392">
    <property type="component" value="Unassembled WGS sequence"/>
</dbReference>
<protein>
    <recommendedName>
        <fullName evidence="5">HTH gntR-type domain-containing protein</fullName>
    </recommendedName>
</protein>
<dbReference type="PANTHER" id="PTHR30146:SF148">
    <property type="entry name" value="HTH-TYPE TRANSCRIPTIONAL REPRESSOR PURR-RELATED"/>
    <property type="match status" value="1"/>
</dbReference>
<dbReference type="SUPFAM" id="SSF46785">
    <property type="entry name" value="Winged helix' DNA-binding domain"/>
    <property type="match status" value="1"/>
</dbReference>
<dbReference type="InterPro" id="IPR036388">
    <property type="entry name" value="WH-like_DNA-bd_sf"/>
</dbReference>
<evidence type="ECO:0000313" key="6">
    <source>
        <dbReference type="EMBL" id="PIP15844.1"/>
    </source>
</evidence>
<dbReference type="AlphaFoldDB" id="A0A2G9Y9G9"/>
<evidence type="ECO:0000256" key="3">
    <source>
        <dbReference type="ARBA" id="ARBA00023125"/>
    </source>
</evidence>
<dbReference type="InterPro" id="IPR046335">
    <property type="entry name" value="LacI/GalR-like_sensor"/>
</dbReference>
<dbReference type="EMBL" id="PCRF01000239">
    <property type="protein sequence ID" value="PIP15844.1"/>
    <property type="molecule type" value="Genomic_DNA"/>
</dbReference>
<dbReference type="CDD" id="cd06267">
    <property type="entry name" value="PBP1_LacI_sugar_binding-like"/>
    <property type="match status" value="1"/>
</dbReference>
<keyword evidence="2" id="KW-0805">Transcription regulation</keyword>
<comment type="caution">
    <text evidence="6">The sequence shown here is derived from an EMBL/GenBank/DDBJ whole genome shotgun (WGS) entry which is preliminary data.</text>
</comment>
<dbReference type="SUPFAM" id="SSF53822">
    <property type="entry name" value="Periplasmic binding protein-like I"/>
    <property type="match status" value="1"/>
</dbReference>
<dbReference type="PRINTS" id="PR00035">
    <property type="entry name" value="HTHGNTR"/>
</dbReference>
<organism evidence="6 7">
    <name type="scientific">bacterium (Candidatus Ratteibacteria) CG23_combo_of_CG06-09_8_20_14_all_48_7</name>
    <dbReference type="NCBI Taxonomy" id="2014292"/>
    <lineage>
        <taxon>Bacteria</taxon>
        <taxon>Candidatus Ratteibacteria</taxon>
    </lineage>
</organism>
<reference evidence="6 7" key="1">
    <citation type="submission" date="2017-09" db="EMBL/GenBank/DDBJ databases">
        <title>Depth-based differentiation of microbial function through sediment-hosted aquifers and enrichment of novel symbionts in the deep terrestrial subsurface.</title>
        <authorList>
            <person name="Probst A.J."/>
            <person name="Ladd B."/>
            <person name="Jarett J.K."/>
            <person name="Geller-Mcgrath D.E."/>
            <person name="Sieber C.M."/>
            <person name="Emerson J.B."/>
            <person name="Anantharaman K."/>
            <person name="Thomas B.C."/>
            <person name="Malmstrom R."/>
            <person name="Stieglmeier M."/>
            <person name="Klingl A."/>
            <person name="Woyke T."/>
            <person name="Ryan C.M."/>
            <person name="Banfield J.F."/>
        </authorList>
    </citation>
    <scope>NUCLEOTIDE SEQUENCE [LARGE SCALE GENOMIC DNA]</scope>
    <source>
        <strain evidence="6">CG23_combo_of_CG06-09_8_20_14_all_48_7</strain>
    </source>
</reference>
<dbReference type="InterPro" id="IPR036390">
    <property type="entry name" value="WH_DNA-bd_sf"/>
</dbReference>
<keyword evidence="4" id="KW-0804">Transcription</keyword>
<dbReference type="CDD" id="cd07377">
    <property type="entry name" value="WHTH_GntR"/>
    <property type="match status" value="1"/>
</dbReference>
<keyword evidence="1" id="KW-0678">Repressor</keyword>
<evidence type="ECO:0000256" key="1">
    <source>
        <dbReference type="ARBA" id="ARBA00022491"/>
    </source>
</evidence>
<evidence type="ECO:0000256" key="2">
    <source>
        <dbReference type="ARBA" id="ARBA00023015"/>
    </source>
</evidence>
<dbReference type="Gene3D" id="3.40.50.2300">
    <property type="match status" value="2"/>
</dbReference>
<dbReference type="SMART" id="SM00345">
    <property type="entry name" value="HTH_GNTR"/>
    <property type="match status" value="1"/>
</dbReference>
<dbReference type="InterPro" id="IPR000524">
    <property type="entry name" value="Tscrpt_reg_HTH_GntR"/>
</dbReference>
<dbReference type="InterPro" id="IPR028082">
    <property type="entry name" value="Peripla_BP_I"/>
</dbReference>
<name>A0A2G9Y9G9_9BACT</name>
<gene>
    <name evidence="6" type="ORF">COX46_04905</name>
</gene>
<evidence type="ECO:0000256" key="4">
    <source>
        <dbReference type="ARBA" id="ARBA00023163"/>
    </source>
</evidence>
<sequence>MASAVLSPSFLRTPSAAVLVSDSIRTCTTADLFIILLSHKCNTMSTTTTLPLTLPYSCGIIVLYNVSQHEGVVIPVDSKQESISIWRMAKINPKSAVPLPLQIKEDIRAQIISGQMKPEDKLPSETNLAQEYGVSRMTSRQALIELINEGVLYRIPGRGTFVAGKRDGSNIDTALTNRLIMLIIPDLQLSFYYQIISSVERTLTKNGYEVLLRSAREDSLEERKCLQKLLEGGVKGLILVAGKYSATNLDILQKIKRRIPIAVVDVAVPSLVTDSVISDDQKGGFLITEHLIELGHKNILHLSGPEGDSSAEKRLAGYQTALKKYNLRYQTALVRFTGWHAAEGYSETKKFFLNGENKEKVTAIFTCNDEVACGAFKALSDLGIKVPNDVALAGYGNLDICNFLEVPLTTVDQSTAEMGQTASQLILDKISGQREFKESKTVVIPTKLVLRQSCGLQK</sequence>
<dbReference type="GO" id="GO:0000976">
    <property type="term" value="F:transcription cis-regulatory region binding"/>
    <property type="evidence" value="ECO:0007669"/>
    <property type="project" value="TreeGrafter"/>
</dbReference>
<dbReference type="Pfam" id="PF13377">
    <property type="entry name" value="Peripla_BP_3"/>
    <property type="match status" value="1"/>
</dbReference>
<feature type="domain" description="HTH gntR-type" evidence="5">
    <location>
        <begin position="97"/>
        <end position="165"/>
    </location>
</feature>
<dbReference type="Pfam" id="PF00392">
    <property type="entry name" value="GntR"/>
    <property type="match status" value="1"/>
</dbReference>
<proteinExistence type="predicted"/>
<dbReference type="Gene3D" id="1.10.10.10">
    <property type="entry name" value="Winged helix-like DNA-binding domain superfamily/Winged helix DNA-binding domain"/>
    <property type="match status" value="1"/>
</dbReference>
<dbReference type="PANTHER" id="PTHR30146">
    <property type="entry name" value="LACI-RELATED TRANSCRIPTIONAL REPRESSOR"/>
    <property type="match status" value="1"/>
</dbReference>
<dbReference type="GO" id="GO:0003700">
    <property type="term" value="F:DNA-binding transcription factor activity"/>
    <property type="evidence" value="ECO:0007669"/>
    <property type="project" value="InterPro"/>
</dbReference>